<evidence type="ECO:0000256" key="1">
    <source>
        <dbReference type="ARBA" id="ARBA00001974"/>
    </source>
</evidence>
<accession>A0A0G1QGZ3</accession>
<dbReference type="Gene3D" id="3.50.50.60">
    <property type="entry name" value="FAD/NAD(P)-binding domain"/>
    <property type="match status" value="1"/>
</dbReference>
<evidence type="ECO:0000256" key="6">
    <source>
        <dbReference type="SAM" id="MobiDB-lite"/>
    </source>
</evidence>
<evidence type="ECO:0000256" key="5">
    <source>
        <dbReference type="ARBA" id="ARBA00048305"/>
    </source>
</evidence>
<protein>
    <recommendedName>
        <fullName evidence="7">FAD-dependent oxidoreductase 2 FAD-binding domain-containing protein</fullName>
    </recommendedName>
</protein>
<evidence type="ECO:0000313" key="8">
    <source>
        <dbReference type="EMBL" id="KKU44259.1"/>
    </source>
</evidence>
<keyword evidence="3" id="KW-0274">FAD</keyword>
<keyword evidence="2" id="KW-0285">Flavoprotein</keyword>
<dbReference type="Proteomes" id="UP000034487">
    <property type="component" value="Unassembled WGS sequence"/>
</dbReference>
<evidence type="ECO:0000313" key="9">
    <source>
        <dbReference type="Proteomes" id="UP000034487"/>
    </source>
</evidence>
<proteinExistence type="predicted"/>
<dbReference type="PANTHER" id="PTHR42716:SF2">
    <property type="entry name" value="L-ASPARTATE OXIDASE, CHLOROPLASTIC"/>
    <property type="match status" value="1"/>
</dbReference>
<organism evidence="8 9">
    <name type="scientific">Berkelbacteria bacterium GW2011_GWA2_46_7</name>
    <dbReference type="NCBI Taxonomy" id="1618335"/>
    <lineage>
        <taxon>Bacteria</taxon>
        <taxon>Candidatus Berkelbacteria</taxon>
    </lineage>
</organism>
<evidence type="ECO:0000259" key="7">
    <source>
        <dbReference type="Pfam" id="PF00890"/>
    </source>
</evidence>
<dbReference type="Pfam" id="PF00890">
    <property type="entry name" value="FAD_binding_2"/>
    <property type="match status" value="1"/>
</dbReference>
<name>A0A0G1QGZ3_9BACT</name>
<evidence type="ECO:0000256" key="4">
    <source>
        <dbReference type="ARBA" id="ARBA00023002"/>
    </source>
</evidence>
<dbReference type="InterPro" id="IPR036188">
    <property type="entry name" value="FAD/NAD-bd_sf"/>
</dbReference>
<keyword evidence="4" id="KW-0560">Oxidoreductase</keyword>
<dbReference type="GO" id="GO:0009435">
    <property type="term" value="P:NAD+ biosynthetic process"/>
    <property type="evidence" value="ECO:0007669"/>
    <property type="project" value="InterPro"/>
</dbReference>
<dbReference type="GO" id="GO:0008734">
    <property type="term" value="F:L-aspartate oxidase activity"/>
    <property type="evidence" value="ECO:0007669"/>
    <property type="project" value="UniProtKB-EC"/>
</dbReference>
<reference evidence="8 9" key="1">
    <citation type="journal article" date="2015" name="Nature">
        <title>rRNA introns, odd ribosomes, and small enigmatic genomes across a large radiation of phyla.</title>
        <authorList>
            <person name="Brown C.T."/>
            <person name="Hug L.A."/>
            <person name="Thomas B.C."/>
            <person name="Sharon I."/>
            <person name="Castelle C.J."/>
            <person name="Singh A."/>
            <person name="Wilkins M.J."/>
            <person name="Williams K.H."/>
            <person name="Banfield J.F."/>
        </authorList>
    </citation>
    <scope>NUCLEOTIDE SEQUENCE [LARGE SCALE GENOMIC DNA]</scope>
</reference>
<dbReference type="EMBL" id="LCMV01000009">
    <property type="protein sequence ID" value="KKU44259.1"/>
    <property type="molecule type" value="Genomic_DNA"/>
</dbReference>
<sequence length="78" mass="7923">MKENIIETPVLVIGTGIAGLTAADKLAEQGVEVTIVTKAHDPKDSNTGKAQGGINGIGKVGDSPELLARNTKTAGANR</sequence>
<gene>
    <name evidence="8" type="ORF">UX60_C0009G0002</name>
</gene>
<comment type="catalytic activity">
    <reaction evidence="5">
        <text>L-aspartate + O2 = iminosuccinate + H2O2</text>
        <dbReference type="Rhea" id="RHEA:25876"/>
        <dbReference type="ChEBI" id="CHEBI:15379"/>
        <dbReference type="ChEBI" id="CHEBI:16240"/>
        <dbReference type="ChEBI" id="CHEBI:29991"/>
        <dbReference type="ChEBI" id="CHEBI:77875"/>
        <dbReference type="EC" id="1.4.3.16"/>
    </reaction>
    <physiologicalReaction direction="left-to-right" evidence="5">
        <dbReference type="Rhea" id="RHEA:25877"/>
    </physiologicalReaction>
</comment>
<dbReference type="AlphaFoldDB" id="A0A0G1QGZ3"/>
<feature type="compositionally biased region" description="Gly residues" evidence="6">
    <location>
        <begin position="50"/>
        <end position="59"/>
    </location>
</feature>
<dbReference type="PANTHER" id="PTHR42716">
    <property type="entry name" value="L-ASPARTATE OXIDASE"/>
    <property type="match status" value="1"/>
</dbReference>
<feature type="domain" description="FAD-dependent oxidoreductase 2 FAD-binding" evidence="7">
    <location>
        <begin position="10"/>
        <end position="77"/>
    </location>
</feature>
<feature type="region of interest" description="Disordered" evidence="6">
    <location>
        <begin position="40"/>
        <end position="78"/>
    </location>
</feature>
<comment type="caution">
    <text evidence="8">The sequence shown here is derived from an EMBL/GenBank/DDBJ whole genome shotgun (WGS) entry which is preliminary data.</text>
</comment>
<dbReference type="SUPFAM" id="SSF51905">
    <property type="entry name" value="FAD/NAD(P)-binding domain"/>
    <property type="match status" value="1"/>
</dbReference>
<comment type="cofactor">
    <cofactor evidence="1">
        <name>FAD</name>
        <dbReference type="ChEBI" id="CHEBI:57692"/>
    </cofactor>
</comment>
<dbReference type="InterPro" id="IPR005288">
    <property type="entry name" value="NadB"/>
</dbReference>
<dbReference type="InterPro" id="IPR003953">
    <property type="entry name" value="FAD-dep_OxRdtase_2_FAD-bd"/>
</dbReference>
<evidence type="ECO:0000256" key="2">
    <source>
        <dbReference type="ARBA" id="ARBA00022630"/>
    </source>
</evidence>
<evidence type="ECO:0000256" key="3">
    <source>
        <dbReference type="ARBA" id="ARBA00022827"/>
    </source>
</evidence>